<dbReference type="Gene3D" id="3.90.1170.20">
    <property type="entry name" value="Quinolinate phosphoribosyl transferase, N-terminal domain"/>
    <property type="match status" value="1"/>
</dbReference>
<dbReference type="GO" id="GO:0004514">
    <property type="term" value="F:nicotinate-nucleotide diphosphorylase (carboxylating) activity"/>
    <property type="evidence" value="ECO:0007669"/>
    <property type="project" value="InterPro"/>
</dbReference>
<evidence type="ECO:0000256" key="4">
    <source>
        <dbReference type="ARBA" id="ARBA00022598"/>
    </source>
</evidence>
<dbReference type="STRING" id="671065.MetMK1DRAFT_00027390"/>
<evidence type="ECO:0000256" key="7">
    <source>
        <dbReference type="ARBA" id="ARBA00048668"/>
    </source>
</evidence>
<dbReference type="UniPathway" id="UPA00253">
    <property type="reaction ID" value="UER00457"/>
</dbReference>
<dbReference type="InterPro" id="IPR053190">
    <property type="entry name" value="NAPRTase-like"/>
</dbReference>
<dbReference type="EMBL" id="JH597770">
    <property type="protein sequence ID" value="EHP68312.1"/>
    <property type="molecule type" value="Genomic_DNA"/>
</dbReference>
<keyword evidence="6 11" id="KW-0808">Transferase</keyword>
<evidence type="ECO:0000313" key="12">
    <source>
        <dbReference type="Proteomes" id="UP000003980"/>
    </source>
</evidence>
<dbReference type="InterPro" id="IPR037128">
    <property type="entry name" value="Quinolinate_PRibosylTase_N_sf"/>
</dbReference>
<comment type="catalytic activity">
    <reaction evidence="7">
        <text>5-phospho-alpha-D-ribose 1-diphosphate + nicotinate + ATP + H2O = nicotinate beta-D-ribonucleotide + ADP + phosphate + diphosphate</text>
        <dbReference type="Rhea" id="RHEA:36163"/>
        <dbReference type="ChEBI" id="CHEBI:15377"/>
        <dbReference type="ChEBI" id="CHEBI:30616"/>
        <dbReference type="ChEBI" id="CHEBI:32544"/>
        <dbReference type="ChEBI" id="CHEBI:33019"/>
        <dbReference type="ChEBI" id="CHEBI:43474"/>
        <dbReference type="ChEBI" id="CHEBI:57502"/>
        <dbReference type="ChEBI" id="CHEBI:58017"/>
        <dbReference type="ChEBI" id="CHEBI:456216"/>
        <dbReference type="EC" id="6.3.4.21"/>
    </reaction>
</comment>
<dbReference type="PANTHER" id="PTHR43202:SF1">
    <property type="entry name" value="NICOTINATE PHOSPHORIBOSYLTRANSFERASE"/>
    <property type="match status" value="1"/>
</dbReference>
<keyword evidence="5" id="KW-0662">Pyridine nucleotide biosynthesis</keyword>
<dbReference type="Gene3D" id="3.20.20.70">
    <property type="entry name" value="Aldolase class I"/>
    <property type="match status" value="1"/>
</dbReference>
<dbReference type="NCBIfam" id="NF006415">
    <property type="entry name" value="PRK08662.1"/>
    <property type="match status" value="1"/>
</dbReference>
<dbReference type="PANTHER" id="PTHR43202">
    <property type="entry name" value="NICOTINATE-NUCLEOTIDE PYROPHOSPHORYLASE"/>
    <property type="match status" value="1"/>
</dbReference>
<evidence type="ECO:0000259" key="9">
    <source>
        <dbReference type="Pfam" id="PF02749"/>
    </source>
</evidence>
<dbReference type="Pfam" id="PF17956">
    <property type="entry name" value="NAPRTase_C"/>
    <property type="match status" value="1"/>
</dbReference>
<name>H2C836_9CREN</name>
<keyword evidence="11" id="KW-0328">Glycosyltransferase</keyword>
<dbReference type="OrthoDB" id="371831at2157"/>
<dbReference type="Pfam" id="PF02749">
    <property type="entry name" value="QRPTase_N"/>
    <property type="match status" value="1"/>
</dbReference>
<feature type="domain" description="Nicotinate phosphoribosyltransferase C-terminal" evidence="10">
    <location>
        <begin position="347"/>
        <end position="382"/>
    </location>
</feature>
<evidence type="ECO:0000256" key="5">
    <source>
        <dbReference type="ARBA" id="ARBA00022642"/>
    </source>
</evidence>
<comment type="pathway">
    <text evidence="1">Cofactor biosynthesis; NAD(+) biosynthesis; nicotinate D-ribonucleotide from nicotinate: step 1/1.</text>
</comment>
<keyword evidence="12" id="KW-1185">Reference proteome</keyword>
<evidence type="ECO:0000256" key="6">
    <source>
        <dbReference type="ARBA" id="ARBA00022679"/>
    </source>
</evidence>
<dbReference type="AlphaFoldDB" id="H2C836"/>
<dbReference type="SUPFAM" id="SSF54675">
    <property type="entry name" value="Nicotinate/Quinolinate PRTase N-terminal domain-like"/>
    <property type="match status" value="1"/>
</dbReference>
<reference evidence="11 12" key="1">
    <citation type="submission" date="2012-01" db="EMBL/GenBank/DDBJ databases">
        <title>Improved High-Quality Draft sequence of Metallosphaera yellowstonensis MK1.</title>
        <authorList>
            <consortium name="US DOE Joint Genome Institute"/>
            <person name="Lucas S."/>
            <person name="Han J."/>
            <person name="Cheng J.-F."/>
            <person name="Goodwin L."/>
            <person name="Pitluck S."/>
            <person name="Peters L."/>
            <person name="Teshima H."/>
            <person name="Detter J.C."/>
            <person name="Han C."/>
            <person name="Tapia R."/>
            <person name="Land M."/>
            <person name="Hauser L."/>
            <person name="Kyrpides N."/>
            <person name="Kozubal M."/>
            <person name="Macur R.E."/>
            <person name="Jay Z."/>
            <person name="Inskeep W."/>
            <person name="Woyke T."/>
        </authorList>
    </citation>
    <scope>NUCLEOTIDE SEQUENCE [LARGE SCALE GENOMIC DNA]</scope>
    <source>
        <strain evidence="11 12">MK1</strain>
    </source>
</reference>
<dbReference type="InterPro" id="IPR035809">
    <property type="entry name" value="NAPRTase_arc-type"/>
</dbReference>
<dbReference type="GO" id="GO:0004516">
    <property type="term" value="F:nicotinate phosphoribosyltransferase activity"/>
    <property type="evidence" value="ECO:0007669"/>
    <property type="project" value="UniProtKB-EC"/>
</dbReference>
<dbReference type="PIRSF" id="PIRSF000484">
    <property type="entry name" value="NAPRT"/>
    <property type="match status" value="1"/>
</dbReference>
<accession>H2C836</accession>
<dbReference type="Pfam" id="PF01729">
    <property type="entry name" value="QRPTase_C"/>
    <property type="match status" value="1"/>
</dbReference>
<dbReference type="RefSeq" id="WP_009074582.1">
    <property type="nucleotide sequence ID" value="NZ_JH597770.1"/>
</dbReference>
<evidence type="ECO:0000313" key="11">
    <source>
        <dbReference type="EMBL" id="EHP68312.1"/>
    </source>
</evidence>
<keyword evidence="4" id="KW-0436">Ligase</keyword>
<dbReference type="InterPro" id="IPR022412">
    <property type="entry name" value="Quinolinate_PRibosylTrfase_N"/>
</dbReference>
<dbReference type="EC" id="6.3.4.21" evidence="2"/>
<dbReference type="InterPro" id="IPR036068">
    <property type="entry name" value="Nicotinate_pribotase-like_C"/>
</dbReference>
<keyword evidence="3" id="KW-0597">Phosphoprotein</keyword>
<dbReference type="CDD" id="cd01571">
    <property type="entry name" value="NAPRTase_B"/>
    <property type="match status" value="1"/>
</dbReference>
<dbReference type="SUPFAM" id="SSF51690">
    <property type="entry name" value="Nicotinate/Quinolinate PRTase C-terminal domain-like"/>
    <property type="match status" value="1"/>
</dbReference>
<protein>
    <recommendedName>
        <fullName evidence="2">nicotinate phosphoribosyltransferase</fullName>
        <ecNumber evidence="2">6.3.4.21</ecNumber>
    </recommendedName>
</protein>
<dbReference type="InterPro" id="IPR013785">
    <property type="entry name" value="Aldolase_TIM"/>
</dbReference>
<evidence type="ECO:0000256" key="1">
    <source>
        <dbReference type="ARBA" id="ARBA00004952"/>
    </source>
</evidence>
<dbReference type="InterPro" id="IPR007229">
    <property type="entry name" value="Nic_PRibTrfase-Fam"/>
</dbReference>
<evidence type="ECO:0000259" key="8">
    <source>
        <dbReference type="Pfam" id="PF01729"/>
    </source>
</evidence>
<evidence type="ECO:0000256" key="2">
    <source>
        <dbReference type="ARBA" id="ARBA00013236"/>
    </source>
</evidence>
<dbReference type="GO" id="GO:0009435">
    <property type="term" value="P:NAD+ biosynthetic process"/>
    <property type="evidence" value="ECO:0007669"/>
    <property type="project" value="UniProtKB-UniPathway"/>
</dbReference>
<dbReference type="InterPro" id="IPR002638">
    <property type="entry name" value="Quinolinate_PRibosylTrfase_C"/>
</dbReference>
<sequence length="390" mass="43794">MRLYISSENEIKSGKVTDVYFERTVRALEAAGMRDVKVRMEFHSYGLPKGYQWAVFAGLEEALYLLEGKPVTVYSMDEGTLFKEVEPVMIIEGNYLDFGVLETALLGILRHSSSIATKAARIKSLAMNRQVIFFGLRAIHPSIAPMVDRSAYIGGMDGVAGAFSRELLGIEPSGTMPHALMLAFGDNVKAWKAFDEAVDPKVPRIALVDTFEDERTEALKAAELLKEKLYGVRLDTPSSRRGNFRKIIQEVRWTLNLHGYGHVKIFVSGGLDERNIAELRDYVDGFGVGTSVAFPESVDFSADIVEKWDGTKWMPITKRGKWPGAKQVYRCNSMNDIIVPWGTEVKNECRALLTKYMENGKLIKKLPSVQEIRDYVLSQLREAPKPDVIQ</sequence>
<evidence type="ECO:0000259" key="10">
    <source>
        <dbReference type="Pfam" id="PF17956"/>
    </source>
</evidence>
<gene>
    <name evidence="11" type="ORF">MetMK1DRAFT_00027390</name>
</gene>
<proteinExistence type="predicted"/>
<dbReference type="Proteomes" id="UP000003980">
    <property type="component" value="Unassembled WGS sequence"/>
</dbReference>
<dbReference type="InterPro" id="IPR041619">
    <property type="entry name" value="NAPRTase_C"/>
</dbReference>
<organism evidence="11 12">
    <name type="scientific">Metallosphaera yellowstonensis MK1</name>
    <dbReference type="NCBI Taxonomy" id="671065"/>
    <lineage>
        <taxon>Archaea</taxon>
        <taxon>Thermoproteota</taxon>
        <taxon>Thermoprotei</taxon>
        <taxon>Sulfolobales</taxon>
        <taxon>Sulfolobaceae</taxon>
        <taxon>Metallosphaera</taxon>
    </lineage>
</organism>
<dbReference type="HOGENOM" id="CLU_043773_0_0_2"/>
<feature type="domain" description="Quinolinate phosphoribosyl transferase C-terminal" evidence="8">
    <location>
        <begin position="115"/>
        <end position="301"/>
    </location>
</feature>
<feature type="domain" description="Quinolinate phosphoribosyl transferase N-terminal" evidence="9">
    <location>
        <begin position="18"/>
        <end position="113"/>
    </location>
</feature>
<dbReference type="eggNOG" id="arCOG01481">
    <property type="taxonomic scope" value="Archaea"/>
</dbReference>
<evidence type="ECO:0000256" key="3">
    <source>
        <dbReference type="ARBA" id="ARBA00022553"/>
    </source>
</evidence>